<keyword evidence="3" id="KW-1185">Reference proteome</keyword>
<dbReference type="EnsemblPlants" id="OBART01G29590.1">
    <property type="protein sequence ID" value="OBART01G29590.1"/>
    <property type="gene ID" value="OBART01G29590"/>
</dbReference>
<feature type="compositionally biased region" description="Basic residues" evidence="1">
    <location>
        <begin position="9"/>
        <end position="19"/>
    </location>
</feature>
<dbReference type="PaxDb" id="65489-OBART01G29590.1"/>
<evidence type="ECO:0000313" key="3">
    <source>
        <dbReference type="Proteomes" id="UP000026960"/>
    </source>
</evidence>
<feature type="region of interest" description="Disordered" evidence="1">
    <location>
        <begin position="1"/>
        <end position="21"/>
    </location>
</feature>
<dbReference type="PANTHER" id="PTHR36806">
    <property type="entry name" value="ADENINE PHOSPHORIBOSYLTRANSFERASE"/>
    <property type="match status" value="1"/>
</dbReference>
<evidence type="ECO:0000313" key="2">
    <source>
        <dbReference type="EnsemblPlants" id="OBART01G29590.1"/>
    </source>
</evidence>
<proteinExistence type="predicted"/>
<dbReference type="Proteomes" id="UP000026960">
    <property type="component" value="Chromosome 1"/>
</dbReference>
<dbReference type="AlphaFoldDB" id="A0A0D3ETL0"/>
<evidence type="ECO:0000256" key="1">
    <source>
        <dbReference type="SAM" id="MobiDB-lite"/>
    </source>
</evidence>
<reference evidence="2" key="1">
    <citation type="journal article" date="2009" name="Rice">
        <title>De Novo Next Generation Sequencing of Plant Genomes.</title>
        <authorList>
            <person name="Rounsley S."/>
            <person name="Marri P.R."/>
            <person name="Yu Y."/>
            <person name="He R."/>
            <person name="Sisneros N."/>
            <person name="Goicoechea J.L."/>
            <person name="Lee S.J."/>
            <person name="Angelova A."/>
            <person name="Kudrna D."/>
            <person name="Luo M."/>
            <person name="Affourtit J."/>
            <person name="Desany B."/>
            <person name="Knight J."/>
            <person name="Niazi F."/>
            <person name="Egholm M."/>
            <person name="Wing R.A."/>
        </authorList>
    </citation>
    <scope>NUCLEOTIDE SEQUENCE [LARGE SCALE GENOMIC DNA]</scope>
    <source>
        <strain evidence="2">cv. IRGC 105608</strain>
    </source>
</reference>
<protein>
    <submittedName>
        <fullName evidence="2">Uncharacterized protein</fullName>
    </submittedName>
</protein>
<dbReference type="STRING" id="65489.A0A0D3ETL0"/>
<dbReference type="HOGENOM" id="CLU_732332_0_0_1"/>
<reference evidence="2" key="2">
    <citation type="submission" date="2015-03" db="UniProtKB">
        <authorList>
            <consortium name="EnsemblPlants"/>
        </authorList>
    </citation>
    <scope>IDENTIFICATION</scope>
</reference>
<name>A0A0D3ETL0_9ORYZ</name>
<dbReference type="Gramene" id="OBART01G29590.1">
    <property type="protein sequence ID" value="OBART01G29590.1"/>
    <property type="gene ID" value="OBART01G29590"/>
</dbReference>
<organism evidence="2">
    <name type="scientific">Oryza barthii</name>
    <dbReference type="NCBI Taxonomy" id="65489"/>
    <lineage>
        <taxon>Eukaryota</taxon>
        <taxon>Viridiplantae</taxon>
        <taxon>Streptophyta</taxon>
        <taxon>Embryophyta</taxon>
        <taxon>Tracheophyta</taxon>
        <taxon>Spermatophyta</taxon>
        <taxon>Magnoliopsida</taxon>
        <taxon>Liliopsida</taxon>
        <taxon>Poales</taxon>
        <taxon>Poaceae</taxon>
        <taxon>BOP clade</taxon>
        <taxon>Oryzoideae</taxon>
        <taxon>Oryzeae</taxon>
        <taxon>Oryzinae</taxon>
        <taxon>Oryza</taxon>
    </lineage>
</organism>
<dbReference type="eggNOG" id="ENOG502RXIJ">
    <property type="taxonomic scope" value="Eukaryota"/>
</dbReference>
<accession>A0A0D3ETL0</accession>
<sequence>MARQVMHPSRPHWPHRHPHSLPPPRNHCVVPLLISTLPNVECLARVPSASLPPLPAVYHSPQLCRAPRLRCLPPPLSHPHLPPPLPPHSLHLRGRLHRASTALIRRLRAHDRGRHAAVAPDPAALRRLLVHACPRSVIGQDVFLIGRGTDELTGSACPLEPEADAWHVVGEALRRRDGCTGASAGGVLYVARGIVVPKPPLRLFAPRYLRFPMALAGAPRRRRATRSRLPPTLLLIVLLLLGGAPRASALRVPLREVATLLNLSRSLLNRVAAARAARGDDFAASRARRIASHLSLFSSRGAWALSWDYLRHYAFSSAAGCGLSCATAAARLLAAAAEVSRLHSDTDAAQWLRRNYGDVRDAAAQLLNGLLVAFSEQGPLREVVMDVKWEVEEGELLKDCLKVGAKDLEGLLLEFLTIYKQTEQTTEFYKTSLLDTDTLSRALFN</sequence>